<dbReference type="SUPFAM" id="SSF81901">
    <property type="entry name" value="HCP-like"/>
    <property type="match status" value="1"/>
</dbReference>
<dbReference type="OrthoDB" id="7024154at2"/>
<dbReference type="Pfam" id="PF08238">
    <property type="entry name" value="Sel1"/>
    <property type="match status" value="3"/>
</dbReference>
<dbReference type="RefSeq" id="WP_090131020.1">
    <property type="nucleotide sequence ID" value="NZ_FOLY01000002.1"/>
</dbReference>
<dbReference type="PANTHER" id="PTHR11102:SF160">
    <property type="entry name" value="ERAD-ASSOCIATED E3 UBIQUITIN-PROTEIN LIGASE COMPONENT HRD3"/>
    <property type="match status" value="1"/>
</dbReference>
<dbReference type="SMART" id="SM00671">
    <property type="entry name" value="SEL1"/>
    <property type="match status" value="2"/>
</dbReference>
<organism evidence="1 2">
    <name type="scientific">Kushneria avicenniae</name>
    <dbReference type="NCBI Taxonomy" id="402385"/>
    <lineage>
        <taxon>Bacteria</taxon>
        <taxon>Pseudomonadati</taxon>
        <taxon>Pseudomonadota</taxon>
        <taxon>Gammaproteobacteria</taxon>
        <taxon>Oceanospirillales</taxon>
        <taxon>Halomonadaceae</taxon>
        <taxon>Kushneria</taxon>
    </lineage>
</organism>
<name>A0A1I1HQ53_9GAMM</name>
<dbReference type="InterPro" id="IPR011990">
    <property type="entry name" value="TPR-like_helical_dom_sf"/>
</dbReference>
<proteinExistence type="predicted"/>
<dbReference type="Gene3D" id="1.25.40.10">
    <property type="entry name" value="Tetratricopeptide repeat domain"/>
    <property type="match status" value="1"/>
</dbReference>
<dbReference type="AlphaFoldDB" id="A0A1I1HQ53"/>
<keyword evidence="2" id="KW-1185">Reference proteome</keyword>
<reference evidence="2" key="1">
    <citation type="submission" date="2016-10" db="EMBL/GenBank/DDBJ databases">
        <authorList>
            <person name="Varghese N."/>
            <person name="Submissions S."/>
        </authorList>
    </citation>
    <scope>NUCLEOTIDE SEQUENCE [LARGE SCALE GENOMIC DNA]</scope>
    <source>
        <strain evidence="2">DSM 23439</strain>
    </source>
</reference>
<gene>
    <name evidence="1" type="ORF">SAMN05421848_0784</name>
</gene>
<dbReference type="InterPro" id="IPR050767">
    <property type="entry name" value="Sel1_AlgK"/>
</dbReference>
<evidence type="ECO:0000313" key="2">
    <source>
        <dbReference type="Proteomes" id="UP000199046"/>
    </source>
</evidence>
<dbReference type="EMBL" id="FOLY01000002">
    <property type="protein sequence ID" value="SFC25925.1"/>
    <property type="molecule type" value="Genomic_DNA"/>
</dbReference>
<dbReference type="Proteomes" id="UP000199046">
    <property type="component" value="Unassembled WGS sequence"/>
</dbReference>
<protein>
    <submittedName>
        <fullName evidence="1">Sel1 repeat-containing protein</fullName>
    </submittedName>
</protein>
<accession>A0A1I1HQ53</accession>
<dbReference type="InterPro" id="IPR006597">
    <property type="entry name" value="Sel1-like"/>
</dbReference>
<evidence type="ECO:0000313" key="1">
    <source>
        <dbReference type="EMBL" id="SFC25925.1"/>
    </source>
</evidence>
<dbReference type="STRING" id="402385.SAMN05421848_0784"/>
<dbReference type="PANTHER" id="PTHR11102">
    <property type="entry name" value="SEL-1-LIKE PROTEIN"/>
    <property type="match status" value="1"/>
</dbReference>
<sequence length="173" mass="19362">MLRSAQVFTQLEYRLASRLMQAPWLEGSAHKRRLTMHLFRRCANAGHVDALSTYGVMLFRRGQSARDKARGVRCVVKAAEAGHPEAQYQVGHMYEHGCTQFARREDRAVTWYARAAEAGHAGAAQRLAHAFDHGELGLPVDPQRSHYWHQTEGDTAAVARQMTSVPARSPALQ</sequence>